<evidence type="ECO:0000259" key="1">
    <source>
        <dbReference type="Pfam" id="PF03544"/>
    </source>
</evidence>
<protein>
    <submittedName>
        <fullName evidence="2">Energy transducer TonB</fullName>
    </submittedName>
</protein>
<name>A0A0Q9ZFS4_9FLAO</name>
<dbReference type="AlphaFoldDB" id="A0A0Q9ZFS4"/>
<keyword evidence="3" id="KW-1185">Reference proteome</keyword>
<dbReference type="Pfam" id="PF03544">
    <property type="entry name" value="TonB_C"/>
    <property type="match status" value="1"/>
</dbReference>
<dbReference type="GO" id="GO:0055085">
    <property type="term" value="P:transmembrane transport"/>
    <property type="evidence" value="ECO:0007669"/>
    <property type="project" value="InterPro"/>
</dbReference>
<dbReference type="RefSeq" id="WP_057482500.1">
    <property type="nucleotide sequence ID" value="NZ_BMWR01000004.1"/>
</dbReference>
<dbReference type="OrthoDB" id="1522859at2"/>
<accession>A0A0Q9ZFS4</accession>
<dbReference type="Proteomes" id="UP000051643">
    <property type="component" value="Unassembled WGS sequence"/>
</dbReference>
<feature type="domain" description="TonB C-terminal" evidence="1">
    <location>
        <begin position="176"/>
        <end position="235"/>
    </location>
</feature>
<dbReference type="Gene3D" id="3.30.1150.10">
    <property type="match status" value="1"/>
</dbReference>
<proteinExistence type="predicted"/>
<evidence type="ECO:0000313" key="2">
    <source>
        <dbReference type="EMBL" id="KRG27828.1"/>
    </source>
</evidence>
<reference evidence="2" key="1">
    <citation type="submission" date="2015-10" db="EMBL/GenBank/DDBJ databases">
        <title>Draft genome sequence of Salegentibacter mishustinae KCTC 12263.</title>
        <authorList>
            <person name="Lin W."/>
            <person name="Zheng Q."/>
        </authorList>
    </citation>
    <scope>NUCLEOTIDE SEQUENCE [LARGE SCALE GENOMIC DNA]</scope>
    <source>
        <strain evidence="2">KCTC 12263</strain>
    </source>
</reference>
<dbReference type="STRING" id="270918.APR42_08725"/>
<dbReference type="SUPFAM" id="SSF74653">
    <property type="entry name" value="TolA/TonB C-terminal domain"/>
    <property type="match status" value="1"/>
</dbReference>
<evidence type="ECO:0000313" key="3">
    <source>
        <dbReference type="Proteomes" id="UP000051643"/>
    </source>
</evidence>
<dbReference type="EMBL" id="LKTP01000034">
    <property type="protein sequence ID" value="KRG27828.1"/>
    <property type="molecule type" value="Genomic_DNA"/>
</dbReference>
<comment type="caution">
    <text evidence="2">The sequence shown here is derived from an EMBL/GenBank/DDBJ whole genome shotgun (WGS) entry which is preliminary data.</text>
</comment>
<gene>
    <name evidence="2" type="ORF">APR42_08725</name>
</gene>
<organism evidence="2 3">
    <name type="scientific">Salegentibacter mishustinae</name>
    <dbReference type="NCBI Taxonomy" id="270918"/>
    <lineage>
        <taxon>Bacteria</taxon>
        <taxon>Pseudomonadati</taxon>
        <taxon>Bacteroidota</taxon>
        <taxon>Flavobacteriia</taxon>
        <taxon>Flavobacteriales</taxon>
        <taxon>Flavobacteriaceae</taxon>
        <taxon>Salegentibacter</taxon>
    </lineage>
</organism>
<sequence length="238" mass="26907">MKPKKNPKADLRKKSNLFLSFGLILALLASLLLIEWKTYDKEEFASEQVYLDALEDEEIPITELANTPPPKPPVIPEVIDVIEDDPELEEDEIKSTEISLEDIVEPEDIIEHKPEEKPETVPFTLIEDVPVFPGCEGLNDNAERKRCMSEKITAYVNKNFNKELGSELGLSGINRINILFQINTEGDIVNIQARAPHPKLEEEAKTIIESLPKMQPGKQRGKPVNVNYALPIIFQVQN</sequence>
<dbReference type="InterPro" id="IPR037682">
    <property type="entry name" value="TonB_C"/>
</dbReference>